<evidence type="ECO:0000256" key="1">
    <source>
        <dbReference type="ARBA" id="ARBA00004196"/>
    </source>
</evidence>
<sequence>MFKGALTVATTALLTVFLFGATGCEPPKPEPVKTVTIPDGEIDPAIWGKAYPEEYESWKKTEEPVKTRLSKYKTGMDGGAVSVDKLSEFPYMALLFNGWGFGVEYNEPRGHAYMIRDQLEIDASRLKSGGVCLSCKTPYAPGLQKKLGTDYYKLPFKQVLDMIPEKDRTLGVACIDCHDNKDMSLKISRGFTLVEGLKTMGADPATLTRQQMRTVVCAQCHVTYNIPKDKENKSVGLYFPWQGSTFGNITIENIIKQIRSDDSVREWKQTVTGFKMGFIRHPEFEFFTQNSVHYKAGASCADCHMPYTKAGVYKISDHRVMSPVQNEMRACIQCHAESTDWLKERVFTIQDRTASLMIRAGYATATVAKLFETIHKAKEAGKTINEEFYAKARDYYEEAFYRSLFMGAENSIGFHNPTEGLRILGDAVAFASKAEGLQRQLLAQAGVEAPLVIDLELLKYLEDRGDKKLKFNPAIEFKDPSGVQDRFK</sequence>
<evidence type="ECO:0000256" key="2">
    <source>
        <dbReference type="ARBA" id="ARBA00009288"/>
    </source>
</evidence>
<comment type="subcellular location">
    <subcellularLocation>
        <location evidence="1">Cell envelope</location>
    </subcellularLocation>
</comment>
<dbReference type="InterPro" id="IPR036280">
    <property type="entry name" value="Multihaem_cyt_sf"/>
</dbReference>
<dbReference type="RefSeq" id="WP_163302254.1">
    <property type="nucleotide sequence ID" value="NZ_JAAGRQ010000040.1"/>
</dbReference>
<evidence type="ECO:0000256" key="3">
    <source>
        <dbReference type="ARBA" id="ARBA00011887"/>
    </source>
</evidence>
<feature type="signal peptide" evidence="11">
    <location>
        <begin position="1"/>
        <end position="20"/>
    </location>
</feature>
<dbReference type="GO" id="GO:0042279">
    <property type="term" value="F:nitrite reductase (cytochrome, ammonia-forming) activity"/>
    <property type="evidence" value="ECO:0007669"/>
    <property type="project" value="UniProtKB-EC"/>
</dbReference>
<comment type="similarity">
    <text evidence="2">Belongs to the cytochrome c-552 family.</text>
</comment>
<dbReference type="EC" id="1.7.2.2" evidence="3"/>
<reference evidence="12 13" key="1">
    <citation type="submission" date="2020-02" db="EMBL/GenBank/DDBJ databases">
        <title>Comparative genomics of sulfur disproportionating microorganisms.</title>
        <authorList>
            <person name="Ward L.M."/>
            <person name="Bertran E."/>
            <person name="Johnston D.T."/>
        </authorList>
    </citation>
    <scope>NUCLEOTIDE SEQUENCE [LARGE SCALE GENOMIC DNA]</scope>
    <source>
        <strain evidence="12 13">DSM 3696</strain>
    </source>
</reference>
<dbReference type="AlphaFoldDB" id="A0A7K3NLY8"/>
<protein>
    <recommendedName>
        <fullName evidence="3">nitrite reductase (cytochrome; ammonia-forming)</fullName>
        <ecNumber evidence="3">1.7.2.2</ecNumber>
    </recommendedName>
</protein>
<organism evidence="12 13">
    <name type="scientific">Desulfolutivibrio sulfodismutans</name>
    <dbReference type="NCBI Taxonomy" id="63561"/>
    <lineage>
        <taxon>Bacteria</taxon>
        <taxon>Pseudomonadati</taxon>
        <taxon>Thermodesulfobacteriota</taxon>
        <taxon>Desulfovibrionia</taxon>
        <taxon>Desulfovibrionales</taxon>
        <taxon>Desulfovibrionaceae</taxon>
        <taxon>Desulfolutivibrio</taxon>
    </lineage>
</organism>
<keyword evidence="8" id="KW-0560">Oxidoreductase</keyword>
<comment type="caution">
    <text evidence="12">The sequence shown here is derived from an EMBL/GenBank/DDBJ whole genome shotgun (WGS) entry which is preliminary data.</text>
</comment>
<accession>A0A7K3NLY8</accession>
<evidence type="ECO:0000256" key="4">
    <source>
        <dbReference type="ARBA" id="ARBA00022617"/>
    </source>
</evidence>
<feature type="chain" id="PRO_5029908636" description="nitrite reductase (cytochrome; ammonia-forming)" evidence="11">
    <location>
        <begin position="21"/>
        <end position="488"/>
    </location>
</feature>
<dbReference type="InterPro" id="IPR003321">
    <property type="entry name" value="Cyt_c552"/>
</dbReference>
<keyword evidence="5" id="KW-0479">Metal-binding</keyword>
<comment type="catalytic activity">
    <reaction evidence="10">
        <text>6 Fe(III)-[cytochrome c] + NH4(+) + 2 H2O = 6 Fe(II)-[cytochrome c] + nitrite + 8 H(+)</text>
        <dbReference type="Rhea" id="RHEA:13089"/>
        <dbReference type="Rhea" id="RHEA-COMP:10350"/>
        <dbReference type="Rhea" id="RHEA-COMP:14399"/>
        <dbReference type="ChEBI" id="CHEBI:15377"/>
        <dbReference type="ChEBI" id="CHEBI:15378"/>
        <dbReference type="ChEBI" id="CHEBI:16301"/>
        <dbReference type="ChEBI" id="CHEBI:28938"/>
        <dbReference type="ChEBI" id="CHEBI:29033"/>
        <dbReference type="ChEBI" id="CHEBI:29034"/>
        <dbReference type="EC" id="1.7.2.2"/>
    </reaction>
</comment>
<proteinExistence type="inferred from homology"/>
<dbReference type="GO" id="GO:0030288">
    <property type="term" value="C:outer membrane-bounded periplasmic space"/>
    <property type="evidence" value="ECO:0007669"/>
    <property type="project" value="TreeGrafter"/>
</dbReference>
<evidence type="ECO:0000256" key="7">
    <source>
        <dbReference type="ARBA" id="ARBA00022837"/>
    </source>
</evidence>
<dbReference type="Gene3D" id="1.20.140.10">
    <property type="entry name" value="Butyryl-CoA Dehydrogenase, subunit A, domain 3"/>
    <property type="match status" value="1"/>
</dbReference>
<evidence type="ECO:0000256" key="8">
    <source>
        <dbReference type="ARBA" id="ARBA00023002"/>
    </source>
</evidence>
<dbReference type="SUPFAM" id="SSF48695">
    <property type="entry name" value="Multiheme cytochromes"/>
    <property type="match status" value="1"/>
</dbReference>
<gene>
    <name evidence="12" type="ORF">G3N56_10720</name>
</gene>
<dbReference type="GO" id="GO:0046872">
    <property type="term" value="F:metal ion binding"/>
    <property type="evidence" value="ECO:0007669"/>
    <property type="project" value="UniProtKB-KW"/>
</dbReference>
<evidence type="ECO:0000313" key="12">
    <source>
        <dbReference type="EMBL" id="NDY57212.1"/>
    </source>
</evidence>
<dbReference type="EMBL" id="JAAGRQ010000040">
    <property type="protein sequence ID" value="NDY57212.1"/>
    <property type="molecule type" value="Genomic_DNA"/>
</dbReference>
<dbReference type="PANTHER" id="PTHR30633:SF0">
    <property type="entry name" value="CYTOCHROME C-552"/>
    <property type="match status" value="1"/>
</dbReference>
<dbReference type="CDD" id="cd00548">
    <property type="entry name" value="NrfA-like"/>
    <property type="match status" value="1"/>
</dbReference>
<keyword evidence="6 11" id="KW-0732">Signal</keyword>
<evidence type="ECO:0000256" key="9">
    <source>
        <dbReference type="ARBA" id="ARBA00023004"/>
    </source>
</evidence>
<name>A0A7K3NLY8_9BACT</name>
<dbReference type="GO" id="GO:0019645">
    <property type="term" value="P:anaerobic electron transport chain"/>
    <property type="evidence" value="ECO:0007669"/>
    <property type="project" value="TreeGrafter"/>
</dbReference>
<keyword evidence="13" id="KW-1185">Reference proteome</keyword>
<evidence type="ECO:0000256" key="6">
    <source>
        <dbReference type="ARBA" id="ARBA00022729"/>
    </source>
</evidence>
<evidence type="ECO:0000256" key="11">
    <source>
        <dbReference type="SAM" id="SignalP"/>
    </source>
</evidence>
<dbReference type="PIRSF" id="PIRSF000243">
    <property type="entry name" value="Cyt_c552"/>
    <property type="match status" value="1"/>
</dbReference>
<keyword evidence="9" id="KW-0408">Iron</keyword>
<dbReference type="PROSITE" id="PS51257">
    <property type="entry name" value="PROKAR_LIPOPROTEIN"/>
    <property type="match status" value="1"/>
</dbReference>
<dbReference type="Proteomes" id="UP000469724">
    <property type="component" value="Unassembled WGS sequence"/>
</dbReference>
<dbReference type="Pfam" id="PF02335">
    <property type="entry name" value="Cytochrom_C552"/>
    <property type="match status" value="1"/>
</dbReference>
<keyword evidence="7" id="KW-0106">Calcium</keyword>
<evidence type="ECO:0000313" key="13">
    <source>
        <dbReference type="Proteomes" id="UP000469724"/>
    </source>
</evidence>
<keyword evidence="4" id="KW-0349">Heme</keyword>
<dbReference type="Gene3D" id="1.10.1130.10">
    <property type="entry name" value="Flavocytochrome C3, Chain A"/>
    <property type="match status" value="1"/>
</dbReference>
<evidence type="ECO:0000256" key="10">
    <source>
        <dbReference type="ARBA" id="ARBA00049131"/>
    </source>
</evidence>
<evidence type="ECO:0000256" key="5">
    <source>
        <dbReference type="ARBA" id="ARBA00022723"/>
    </source>
</evidence>
<dbReference type="GO" id="GO:0020037">
    <property type="term" value="F:heme binding"/>
    <property type="evidence" value="ECO:0007669"/>
    <property type="project" value="TreeGrafter"/>
</dbReference>
<dbReference type="PANTHER" id="PTHR30633">
    <property type="entry name" value="CYTOCHROME C-552 RESPIRATORY NITRITE REDUCTASE"/>
    <property type="match status" value="1"/>
</dbReference>